<dbReference type="EC" id="7.2.1.3" evidence="11"/>
<evidence type="ECO:0000256" key="12">
    <source>
        <dbReference type="SAM" id="Phobius"/>
    </source>
</evidence>
<keyword evidence="3" id="KW-0813">Transport</keyword>
<evidence type="ECO:0000256" key="8">
    <source>
        <dbReference type="ARBA" id="ARBA00022989"/>
    </source>
</evidence>
<dbReference type="Pfam" id="PF03188">
    <property type="entry name" value="Cytochrom_B561"/>
    <property type="match status" value="1"/>
</dbReference>
<evidence type="ECO:0000256" key="7">
    <source>
        <dbReference type="ARBA" id="ARBA00022982"/>
    </source>
</evidence>
<comment type="cofactor">
    <cofactor evidence="1">
        <name>heme b</name>
        <dbReference type="ChEBI" id="CHEBI:60344"/>
    </cofactor>
</comment>
<dbReference type="GO" id="GO:0140575">
    <property type="term" value="F:transmembrane monodehydroascorbate reductase activity"/>
    <property type="evidence" value="ECO:0007669"/>
    <property type="project" value="InterPro"/>
</dbReference>
<keyword evidence="9" id="KW-0408">Iron</keyword>
<evidence type="ECO:0000256" key="10">
    <source>
        <dbReference type="ARBA" id="ARBA00023136"/>
    </source>
</evidence>
<dbReference type="Gene3D" id="1.20.120.1770">
    <property type="match status" value="1"/>
</dbReference>
<reference evidence="14" key="2">
    <citation type="submission" date="2023-03" db="EMBL/GenBank/DDBJ databases">
        <authorList>
            <person name="Inwood S.N."/>
            <person name="Skelly J.G."/>
            <person name="Guhlin J."/>
            <person name="Harrop T.W.R."/>
            <person name="Goldson S.G."/>
            <person name="Dearden P.K."/>
        </authorList>
    </citation>
    <scope>NUCLEOTIDE SEQUENCE</scope>
    <source>
        <strain evidence="14">Irish</strain>
        <tissue evidence="14">Whole body</tissue>
    </source>
</reference>
<evidence type="ECO:0000259" key="13">
    <source>
        <dbReference type="PROSITE" id="PS50939"/>
    </source>
</evidence>
<keyword evidence="10 12" id="KW-0472">Membrane</keyword>
<evidence type="ECO:0000256" key="4">
    <source>
        <dbReference type="ARBA" id="ARBA00022617"/>
    </source>
</evidence>
<reference evidence="14" key="1">
    <citation type="journal article" date="2023" name="bioRxiv">
        <title>Scaffold-level genome assemblies of two parasitoid biocontrol wasps reveal the parthenogenesis mechanism and an associated novel virus.</title>
        <authorList>
            <person name="Inwood S."/>
            <person name="Skelly J."/>
            <person name="Guhlin J."/>
            <person name="Harrop T."/>
            <person name="Goldson S."/>
            <person name="Dearden P."/>
        </authorList>
    </citation>
    <scope>NUCLEOTIDE SEQUENCE</scope>
    <source>
        <strain evidence="14">Irish</strain>
        <tissue evidence="14">Whole body</tissue>
    </source>
</reference>
<feature type="transmembrane region" description="Helical" evidence="12">
    <location>
        <begin position="115"/>
        <end position="141"/>
    </location>
</feature>
<feature type="transmembrane region" description="Helical" evidence="12">
    <location>
        <begin position="153"/>
        <end position="173"/>
    </location>
</feature>
<name>A0AA39EWT4_9HYME</name>
<dbReference type="InterPro" id="IPR045150">
    <property type="entry name" value="CYB561D1/2"/>
</dbReference>
<keyword evidence="4" id="KW-0349">Heme</keyword>
<dbReference type="PANTHER" id="PTHR15422:SF43">
    <property type="entry name" value="ASCORBATE FERRIREDUCTASE (TRANSMEMBRANE)"/>
    <property type="match status" value="1"/>
</dbReference>
<comment type="caution">
    <text evidence="14">The sequence shown here is derived from an EMBL/GenBank/DDBJ whole genome shotgun (WGS) entry which is preliminary data.</text>
</comment>
<proteinExistence type="predicted"/>
<evidence type="ECO:0000313" key="15">
    <source>
        <dbReference type="Proteomes" id="UP001168990"/>
    </source>
</evidence>
<feature type="transmembrane region" description="Helical" evidence="12">
    <location>
        <begin position="12"/>
        <end position="35"/>
    </location>
</feature>
<evidence type="ECO:0000256" key="6">
    <source>
        <dbReference type="ARBA" id="ARBA00022723"/>
    </source>
</evidence>
<dbReference type="GO" id="GO:0140571">
    <property type="term" value="F:transmembrane ascorbate ferrireductase activity"/>
    <property type="evidence" value="ECO:0007669"/>
    <property type="project" value="UniProtKB-EC"/>
</dbReference>
<keyword evidence="15" id="KW-1185">Reference proteome</keyword>
<dbReference type="PROSITE" id="PS50939">
    <property type="entry name" value="CYTOCHROME_B561"/>
    <property type="match status" value="1"/>
</dbReference>
<dbReference type="GO" id="GO:0016020">
    <property type="term" value="C:membrane"/>
    <property type="evidence" value="ECO:0007669"/>
    <property type="project" value="UniProtKB-SubCell"/>
</dbReference>
<evidence type="ECO:0000256" key="11">
    <source>
        <dbReference type="ARBA" id="ARBA00024225"/>
    </source>
</evidence>
<dbReference type="EMBL" id="JAQQBS010001424">
    <property type="protein sequence ID" value="KAK0158204.1"/>
    <property type="molecule type" value="Genomic_DNA"/>
</dbReference>
<comment type="subcellular location">
    <subcellularLocation>
        <location evidence="2">Membrane</location>
        <topology evidence="2">Multi-pass membrane protein</topology>
    </subcellularLocation>
</comment>
<dbReference type="PANTHER" id="PTHR15422">
    <property type="entry name" value="OS05G0565100 PROTEIN"/>
    <property type="match status" value="1"/>
</dbReference>
<feature type="transmembrane region" description="Helical" evidence="12">
    <location>
        <begin position="42"/>
        <end position="65"/>
    </location>
</feature>
<feature type="transmembrane region" description="Helical" evidence="12">
    <location>
        <begin position="85"/>
        <end position="103"/>
    </location>
</feature>
<dbReference type="GO" id="GO:0046872">
    <property type="term" value="F:metal ion binding"/>
    <property type="evidence" value="ECO:0007669"/>
    <property type="project" value="UniProtKB-KW"/>
</dbReference>
<evidence type="ECO:0000256" key="9">
    <source>
        <dbReference type="ARBA" id="ARBA00023004"/>
    </source>
</evidence>
<feature type="domain" description="Cytochrome b561" evidence="13">
    <location>
        <begin position="16"/>
        <end position="210"/>
    </location>
</feature>
<organism evidence="14 15">
    <name type="scientific">Microctonus aethiopoides</name>
    <dbReference type="NCBI Taxonomy" id="144406"/>
    <lineage>
        <taxon>Eukaryota</taxon>
        <taxon>Metazoa</taxon>
        <taxon>Ecdysozoa</taxon>
        <taxon>Arthropoda</taxon>
        <taxon>Hexapoda</taxon>
        <taxon>Insecta</taxon>
        <taxon>Pterygota</taxon>
        <taxon>Neoptera</taxon>
        <taxon>Endopterygota</taxon>
        <taxon>Hymenoptera</taxon>
        <taxon>Apocrita</taxon>
        <taxon>Ichneumonoidea</taxon>
        <taxon>Braconidae</taxon>
        <taxon>Euphorinae</taxon>
        <taxon>Microctonus</taxon>
    </lineage>
</organism>
<dbReference type="AlphaFoldDB" id="A0AA39EWT4"/>
<protein>
    <recommendedName>
        <fullName evidence="11">ascorbate ferrireductase (transmembrane)</fullName>
        <ecNumber evidence="11">7.2.1.3</ecNumber>
    </recommendedName>
</protein>
<dbReference type="Proteomes" id="UP001168990">
    <property type="component" value="Unassembled WGS sequence"/>
</dbReference>
<evidence type="ECO:0000256" key="1">
    <source>
        <dbReference type="ARBA" id="ARBA00001970"/>
    </source>
</evidence>
<evidence type="ECO:0000256" key="3">
    <source>
        <dbReference type="ARBA" id="ARBA00022448"/>
    </source>
</evidence>
<gene>
    <name evidence="14" type="ORF">PV328_009238</name>
</gene>
<accession>A0AA39EWT4</accession>
<feature type="transmembrane region" description="Helical" evidence="12">
    <location>
        <begin position="185"/>
        <end position="203"/>
    </location>
</feature>
<evidence type="ECO:0000313" key="14">
    <source>
        <dbReference type="EMBL" id="KAK0158204.1"/>
    </source>
</evidence>
<keyword evidence="7" id="KW-0249">Electron transport</keyword>
<evidence type="ECO:0000256" key="2">
    <source>
        <dbReference type="ARBA" id="ARBA00004141"/>
    </source>
</evidence>
<dbReference type="InterPro" id="IPR006593">
    <property type="entry name" value="Cyt_b561/ferric_Rdtase_TM"/>
</dbReference>
<keyword evidence="6" id="KW-0479">Metal-binding</keyword>
<dbReference type="SMART" id="SM00665">
    <property type="entry name" value="B561"/>
    <property type="match status" value="1"/>
</dbReference>
<sequence length="218" mass="24528">MLGYSYRDYYGIILTIINIINHILILFVTGYLLYLSGLKLEVLNVHVGLCVVGYVLLMSEAIMVLSEENLWSRIISHRAGNHFHWYLQCLGTSFNIAGIVVLFKSRETHFKSIHGILGISSAAILSFLSLSGFTVLFSVKLNNLMRPIVSKCIHNFLGITCYILGMIALCYGYRKKWILKYTGVGLVNLGTVITGIIIFITIMRPVRSLVNQIKSISY</sequence>
<evidence type="ECO:0000256" key="5">
    <source>
        <dbReference type="ARBA" id="ARBA00022692"/>
    </source>
</evidence>
<keyword evidence="8 12" id="KW-1133">Transmembrane helix</keyword>
<keyword evidence="5 12" id="KW-0812">Transmembrane</keyword>